<evidence type="ECO:0000256" key="4">
    <source>
        <dbReference type="ARBA" id="ARBA00022960"/>
    </source>
</evidence>
<reference evidence="11 12" key="1">
    <citation type="submission" date="2014-07" db="EMBL/GenBank/DDBJ databases">
        <title>Draft Genome Sequence of Gephyronic Acid Producer, Cystobacter violaceus Strain Cb vi76.</title>
        <authorList>
            <person name="Stevens D.C."/>
            <person name="Young J."/>
            <person name="Carmichael R."/>
            <person name="Tan J."/>
            <person name="Taylor R.E."/>
        </authorList>
    </citation>
    <scope>NUCLEOTIDE SEQUENCE [LARGE SCALE GENOMIC DNA]</scope>
    <source>
        <strain evidence="11 12">Cb vi76</strain>
    </source>
</reference>
<keyword evidence="4 7" id="KW-0133">Cell shape</keyword>
<feature type="region of interest" description="Disordered" evidence="8">
    <location>
        <begin position="105"/>
        <end position="124"/>
    </location>
</feature>
<evidence type="ECO:0000256" key="7">
    <source>
        <dbReference type="PROSITE-ProRule" id="PRU01373"/>
    </source>
</evidence>
<proteinExistence type="inferred from homology"/>
<protein>
    <recommendedName>
        <fullName evidence="10">L,D-TPase catalytic domain-containing protein</fullName>
    </recommendedName>
</protein>
<feature type="active site" description="Proton donor/acceptor" evidence="7">
    <location>
        <position position="280"/>
    </location>
</feature>
<evidence type="ECO:0000256" key="2">
    <source>
        <dbReference type="ARBA" id="ARBA00005992"/>
    </source>
</evidence>
<keyword evidence="5 7" id="KW-0573">Peptidoglycan synthesis</keyword>
<evidence type="ECO:0000256" key="5">
    <source>
        <dbReference type="ARBA" id="ARBA00022984"/>
    </source>
</evidence>
<name>A0A084SQB3_9BACT</name>
<evidence type="ECO:0000313" key="11">
    <source>
        <dbReference type="EMBL" id="KFA90648.1"/>
    </source>
</evidence>
<keyword evidence="3" id="KW-0808">Transferase</keyword>
<dbReference type="PROSITE" id="PS52029">
    <property type="entry name" value="LD_TPASE"/>
    <property type="match status" value="1"/>
</dbReference>
<dbReference type="EMBL" id="JPMI01000197">
    <property type="protein sequence ID" value="KFA90648.1"/>
    <property type="molecule type" value="Genomic_DNA"/>
</dbReference>
<dbReference type="PANTHER" id="PTHR30582">
    <property type="entry name" value="L,D-TRANSPEPTIDASE"/>
    <property type="match status" value="1"/>
</dbReference>
<evidence type="ECO:0000313" key="12">
    <source>
        <dbReference type="Proteomes" id="UP000028547"/>
    </source>
</evidence>
<feature type="chain" id="PRO_5001781625" description="L,D-TPase catalytic domain-containing protein" evidence="9">
    <location>
        <begin position="26"/>
        <end position="323"/>
    </location>
</feature>
<evidence type="ECO:0000256" key="1">
    <source>
        <dbReference type="ARBA" id="ARBA00004752"/>
    </source>
</evidence>
<dbReference type="Gene3D" id="2.40.440.10">
    <property type="entry name" value="L,D-transpeptidase catalytic domain-like"/>
    <property type="match status" value="1"/>
</dbReference>
<dbReference type="GO" id="GO:0071555">
    <property type="term" value="P:cell wall organization"/>
    <property type="evidence" value="ECO:0007669"/>
    <property type="project" value="UniProtKB-UniRule"/>
</dbReference>
<dbReference type="Pfam" id="PF03734">
    <property type="entry name" value="YkuD"/>
    <property type="match status" value="1"/>
</dbReference>
<keyword evidence="9" id="KW-0732">Signal</keyword>
<dbReference type="GO" id="GO:0071972">
    <property type="term" value="F:peptidoglycan L,D-transpeptidase activity"/>
    <property type="evidence" value="ECO:0007669"/>
    <property type="project" value="TreeGrafter"/>
</dbReference>
<dbReference type="Gene3D" id="2.70.70.10">
    <property type="entry name" value="Glucose Permease (Domain IIA)"/>
    <property type="match status" value="1"/>
</dbReference>
<comment type="pathway">
    <text evidence="1 7">Cell wall biogenesis; peptidoglycan biosynthesis.</text>
</comment>
<dbReference type="GO" id="GO:0005576">
    <property type="term" value="C:extracellular region"/>
    <property type="evidence" value="ECO:0007669"/>
    <property type="project" value="TreeGrafter"/>
</dbReference>
<dbReference type="InterPro" id="IPR038063">
    <property type="entry name" value="Transpep_catalytic_dom"/>
</dbReference>
<dbReference type="RefSeq" id="WP_043401543.1">
    <property type="nucleotide sequence ID" value="NZ_JPMI01000197.1"/>
</dbReference>
<dbReference type="GO" id="GO:0016740">
    <property type="term" value="F:transferase activity"/>
    <property type="evidence" value="ECO:0007669"/>
    <property type="project" value="UniProtKB-KW"/>
</dbReference>
<comment type="similarity">
    <text evidence="2">Belongs to the YkuD family.</text>
</comment>
<accession>A0A084SQB3</accession>
<dbReference type="Proteomes" id="UP000028547">
    <property type="component" value="Unassembled WGS sequence"/>
</dbReference>
<dbReference type="UniPathway" id="UPA00219"/>
<comment type="caution">
    <text evidence="11">The sequence shown here is derived from an EMBL/GenBank/DDBJ whole genome shotgun (WGS) entry which is preliminary data.</text>
</comment>
<dbReference type="CDD" id="cd16913">
    <property type="entry name" value="YkuD_like"/>
    <property type="match status" value="1"/>
</dbReference>
<dbReference type="InterPro" id="IPR005490">
    <property type="entry name" value="LD_TPept_cat_dom"/>
</dbReference>
<evidence type="ECO:0000256" key="6">
    <source>
        <dbReference type="ARBA" id="ARBA00023316"/>
    </source>
</evidence>
<dbReference type="AlphaFoldDB" id="A0A084SQB3"/>
<evidence type="ECO:0000256" key="9">
    <source>
        <dbReference type="SAM" id="SignalP"/>
    </source>
</evidence>
<keyword evidence="6 7" id="KW-0961">Cell wall biogenesis/degradation</keyword>
<dbReference type="PANTHER" id="PTHR30582:SF2">
    <property type="entry name" value="L,D-TRANSPEPTIDASE YCIB-RELATED"/>
    <property type="match status" value="1"/>
</dbReference>
<organism evidence="11 12">
    <name type="scientific">Archangium violaceum Cb vi76</name>
    <dbReference type="NCBI Taxonomy" id="1406225"/>
    <lineage>
        <taxon>Bacteria</taxon>
        <taxon>Pseudomonadati</taxon>
        <taxon>Myxococcota</taxon>
        <taxon>Myxococcia</taxon>
        <taxon>Myxococcales</taxon>
        <taxon>Cystobacterineae</taxon>
        <taxon>Archangiaceae</taxon>
        <taxon>Archangium</taxon>
    </lineage>
</organism>
<dbReference type="SUPFAM" id="SSF141523">
    <property type="entry name" value="L,D-transpeptidase catalytic domain-like"/>
    <property type="match status" value="1"/>
</dbReference>
<feature type="domain" description="L,D-TPase catalytic" evidence="10">
    <location>
        <begin position="160"/>
        <end position="323"/>
    </location>
</feature>
<feature type="signal peptide" evidence="9">
    <location>
        <begin position="1"/>
        <end position="25"/>
    </location>
</feature>
<dbReference type="CDD" id="cd12797">
    <property type="entry name" value="M23_peptidase"/>
    <property type="match status" value="1"/>
</dbReference>
<dbReference type="InterPro" id="IPR050979">
    <property type="entry name" value="LD-transpeptidase"/>
</dbReference>
<evidence type="ECO:0000259" key="10">
    <source>
        <dbReference type="PROSITE" id="PS52029"/>
    </source>
</evidence>
<dbReference type="InterPro" id="IPR011055">
    <property type="entry name" value="Dup_hybrid_motif"/>
</dbReference>
<dbReference type="GO" id="GO:0008360">
    <property type="term" value="P:regulation of cell shape"/>
    <property type="evidence" value="ECO:0007669"/>
    <property type="project" value="UniProtKB-UniRule"/>
</dbReference>
<evidence type="ECO:0000256" key="8">
    <source>
        <dbReference type="SAM" id="MobiDB-lite"/>
    </source>
</evidence>
<dbReference type="GO" id="GO:0018104">
    <property type="term" value="P:peptidoglycan-protein cross-linking"/>
    <property type="evidence" value="ECO:0007669"/>
    <property type="project" value="TreeGrafter"/>
</dbReference>
<feature type="active site" description="Nucleophile" evidence="7">
    <location>
        <position position="299"/>
    </location>
</feature>
<gene>
    <name evidence="11" type="ORF">Q664_27055</name>
</gene>
<sequence>MSSSPRPFLAVMWTLGLLLSPGAQATPTADAFEAWLHPSTPPADGFDPLPAPSRAPAGSEVRALAHGRVVAVDAKAQSLTLEHLFYENHELLRIRAEYAPLAERKPRPGDTVKRGQGLGRVAPKGRLSVTLHGGKRLSNTEARSFLQARARLPQPAQEPVLLLVSHTDQAMRLYTRGRELARVEVGFGQAEGRKQVRGDNRTPMGMYHVVQKHRGTFTGPYAEYYGGHWIRLNYPNTWDADRGLAEGLITRQVRDRIARAWAERKPTESSTRLGSGIGFHGWVGPWTREETGGRLSWGCVVMHTPDITALYEKIPEGAMVVLF</sequence>
<evidence type="ECO:0000256" key="3">
    <source>
        <dbReference type="ARBA" id="ARBA00022679"/>
    </source>
</evidence>